<proteinExistence type="predicted"/>
<protein>
    <submittedName>
        <fullName evidence="2">TnpV protein</fullName>
    </submittedName>
</protein>
<accession>A0A8B3RPZ6</accession>
<evidence type="ECO:0000256" key="1">
    <source>
        <dbReference type="SAM" id="MobiDB-lite"/>
    </source>
</evidence>
<evidence type="ECO:0000313" key="3">
    <source>
        <dbReference type="Proteomes" id="UP000292223"/>
    </source>
</evidence>
<comment type="caution">
    <text evidence="2">The sequence shown here is derived from an EMBL/GenBank/DDBJ whole genome shotgun (WGS) entry which is preliminary data.</text>
</comment>
<dbReference type="InterPro" id="IPR026989">
    <property type="entry name" value="TnpV"/>
</dbReference>
<feature type="compositionally biased region" description="Basic and acidic residues" evidence="1">
    <location>
        <begin position="8"/>
        <end position="22"/>
    </location>
</feature>
<sequence length="139" mass="16554">MNALEKLNAYEKQRDKEEGMTRRTEPLVKLTYKEGLDGLMYPEINEPKNNHTLSLMEQRIQQYLMTYQPNLYNELLLTQELMTVLPQMEAKYHSQVAKNFETLNQNEKPKEQPREREKQLNYLKTQAMELANSQLFPTN</sequence>
<organism evidence="2 3">
    <name type="scientific">Enterococcus faecalis</name>
    <name type="common">Streptococcus faecalis</name>
    <dbReference type="NCBI Taxonomy" id="1351"/>
    <lineage>
        <taxon>Bacteria</taxon>
        <taxon>Bacillati</taxon>
        <taxon>Bacillota</taxon>
        <taxon>Bacilli</taxon>
        <taxon>Lactobacillales</taxon>
        <taxon>Enterococcaceae</taxon>
        <taxon>Enterococcus</taxon>
    </lineage>
</organism>
<name>A0A8B3RPZ6_ENTFL</name>
<evidence type="ECO:0000313" key="2">
    <source>
        <dbReference type="EMBL" id="RYU28594.1"/>
    </source>
</evidence>
<feature type="region of interest" description="Disordered" evidence="1">
    <location>
        <begin position="1"/>
        <end position="22"/>
    </location>
</feature>
<dbReference type="AlphaFoldDB" id="A0A8B3RPZ6"/>
<dbReference type="Proteomes" id="UP000292223">
    <property type="component" value="Unassembled WGS sequence"/>
</dbReference>
<dbReference type="Pfam" id="PF14198">
    <property type="entry name" value="TnpV"/>
    <property type="match status" value="1"/>
</dbReference>
<dbReference type="EMBL" id="SEWT01000022">
    <property type="protein sequence ID" value="RYU28594.1"/>
    <property type="molecule type" value="Genomic_DNA"/>
</dbReference>
<dbReference type="RefSeq" id="WP_025186145.1">
    <property type="nucleotide sequence ID" value="NZ_CABGIS010000018.1"/>
</dbReference>
<gene>
    <name evidence="2" type="ORF">EU507_16635</name>
</gene>
<reference evidence="2 3" key="1">
    <citation type="submission" date="2019-02" db="EMBL/GenBank/DDBJ databases">
        <title>From farm to fork: dissemination of Tn554::fexA-optrA in linezolid-resistant Enterococcus faecalis clones from chicken feces and meat in Tunisia.</title>
        <authorList>
            <person name="Tedim A.P."/>
            <person name="Elghaieb H."/>
            <person name="Abbassi M.S."/>
            <person name="Novais C."/>
            <person name="Hassen A."/>
            <person name="Peixe L."/>
            <person name="Freitas A.R."/>
        </authorList>
    </citation>
    <scope>NUCLEOTIDE SEQUENCE [LARGE SCALE GENOMIC DNA]</scope>
    <source>
        <strain evidence="2 3">728T</strain>
    </source>
</reference>